<dbReference type="Pfam" id="PF00903">
    <property type="entry name" value="Glyoxalase"/>
    <property type="match status" value="1"/>
</dbReference>
<sequence>MLLGLIRHTEQADDSPVSPRRIGLDHLSFAIDTVEEMRAQAQKLDDLGITHTGIVEHPTGDAIAFHDPDGIQLEFYRLTVQT</sequence>
<evidence type="ECO:0000259" key="1">
    <source>
        <dbReference type="Pfam" id="PF00903"/>
    </source>
</evidence>
<gene>
    <name evidence="2" type="ORF">GCM10020367_58130</name>
</gene>
<feature type="domain" description="Glyoxalase/fosfomycin resistance/dioxygenase" evidence="1">
    <location>
        <begin position="14"/>
        <end position="75"/>
    </location>
</feature>
<keyword evidence="3" id="KW-1185">Reference proteome</keyword>
<evidence type="ECO:0000313" key="2">
    <source>
        <dbReference type="EMBL" id="GAA3378480.1"/>
    </source>
</evidence>
<reference evidence="3" key="1">
    <citation type="journal article" date="2019" name="Int. J. Syst. Evol. Microbiol.">
        <title>The Global Catalogue of Microorganisms (GCM) 10K type strain sequencing project: providing services to taxonomists for standard genome sequencing and annotation.</title>
        <authorList>
            <consortium name="The Broad Institute Genomics Platform"/>
            <consortium name="The Broad Institute Genome Sequencing Center for Infectious Disease"/>
            <person name="Wu L."/>
            <person name="Ma J."/>
        </authorList>
    </citation>
    <scope>NUCLEOTIDE SEQUENCE [LARGE SCALE GENOMIC DNA]</scope>
    <source>
        <strain evidence="3">JCM 9651</strain>
    </source>
</reference>
<evidence type="ECO:0000313" key="3">
    <source>
        <dbReference type="Proteomes" id="UP001499990"/>
    </source>
</evidence>
<dbReference type="InterPro" id="IPR029068">
    <property type="entry name" value="Glyas_Bleomycin-R_OHBP_Dase"/>
</dbReference>
<protein>
    <recommendedName>
        <fullName evidence="1">Glyoxalase/fosfomycin resistance/dioxygenase domain-containing protein</fullName>
    </recommendedName>
</protein>
<dbReference type="EMBL" id="BAAAYL010000001">
    <property type="protein sequence ID" value="GAA3378480.1"/>
    <property type="molecule type" value="Genomic_DNA"/>
</dbReference>
<dbReference type="Gene3D" id="3.10.180.10">
    <property type="entry name" value="2,3-Dihydroxybiphenyl 1,2-Dioxygenase, domain 1"/>
    <property type="match status" value="1"/>
</dbReference>
<name>A0ABP6SK64_9ACTN</name>
<dbReference type="InterPro" id="IPR004360">
    <property type="entry name" value="Glyas_Fos-R_dOase_dom"/>
</dbReference>
<dbReference type="Proteomes" id="UP001499990">
    <property type="component" value="Unassembled WGS sequence"/>
</dbReference>
<organism evidence="2 3">
    <name type="scientific">Streptomyces sannanensis</name>
    <dbReference type="NCBI Taxonomy" id="285536"/>
    <lineage>
        <taxon>Bacteria</taxon>
        <taxon>Bacillati</taxon>
        <taxon>Actinomycetota</taxon>
        <taxon>Actinomycetes</taxon>
        <taxon>Kitasatosporales</taxon>
        <taxon>Streptomycetaceae</taxon>
        <taxon>Streptomyces</taxon>
    </lineage>
</organism>
<accession>A0ABP6SK64</accession>
<proteinExistence type="predicted"/>
<comment type="caution">
    <text evidence="2">The sequence shown here is derived from an EMBL/GenBank/DDBJ whole genome shotgun (WGS) entry which is preliminary data.</text>
</comment>
<dbReference type="SUPFAM" id="SSF54593">
    <property type="entry name" value="Glyoxalase/Bleomycin resistance protein/Dihydroxybiphenyl dioxygenase"/>
    <property type="match status" value="1"/>
</dbReference>